<accession>A0AAU7DZL9</accession>
<dbReference type="EMBL" id="CP146203">
    <property type="protein sequence ID" value="XBH23174.1"/>
    <property type="molecule type" value="Genomic_DNA"/>
</dbReference>
<dbReference type="InterPro" id="IPR012337">
    <property type="entry name" value="RNaseH-like_sf"/>
</dbReference>
<dbReference type="NCBIfam" id="NF033559">
    <property type="entry name" value="transpos_IS1634"/>
    <property type="match status" value="1"/>
</dbReference>
<dbReference type="InterPro" id="IPR047654">
    <property type="entry name" value="IS1634_transpos"/>
</dbReference>
<dbReference type="InterPro" id="IPR002559">
    <property type="entry name" value="Transposase_11"/>
</dbReference>
<dbReference type="SUPFAM" id="SSF53098">
    <property type="entry name" value="Ribonuclease H-like"/>
    <property type="match status" value="1"/>
</dbReference>
<organism evidence="2">
    <name type="scientific">Jonesiaceae bacterium BS-20</name>
    <dbReference type="NCBI Taxonomy" id="3120821"/>
    <lineage>
        <taxon>Bacteria</taxon>
        <taxon>Bacillati</taxon>
        <taxon>Actinomycetota</taxon>
        <taxon>Actinomycetes</taxon>
        <taxon>Micrococcales</taxon>
        <taxon>Jonesiaceae</taxon>
    </lineage>
</organism>
<dbReference type="GO" id="GO:0004803">
    <property type="term" value="F:transposase activity"/>
    <property type="evidence" value="ECO:0007669"/>
    <property type="project" value="InterPro"/>
</dbReference>
<feature type="domain" description="Transposase IS4-like" evidence="1">
    <location>
        <begin position="112"/>
        <end position="246"/>
    </location>
</feature>
<dbReference type="GO" id="GO:0003677">
    <property type="term" value="F:DNA binding"/>
    <property type="evidence" value="ECO:0007669"/>
    <property type="project" value="InterPro"/>
</dbReference>
<dbReference type="Pfam" id="PF01609">
    <property type="entry name" value="DDE_Tnp_1"/>
    <property type="match status" value="1"/>
</dbReference>
<dbReference type="PROSITE" id="PS00723">
    <property type="entry name" value="POLYPRENYL_SYNTHASE_1"/>
    <property type="match status" value="1"/>
</dbReference>
<reference evidence="2" key="1">
    <citation type="submission" date="2024-02" db="EMBL/GenBank/DDBJ databases">
        <title>Tomenella chthoni gen. nov. sp. nov., a member of the family Jonesiaceae isolated from bat guano.</title>
        <authorList>
            <person name="Miller S.L."/>
            <person name="King J."/>
            <person name="Sankaranarayanan K."/>
            <person name="Lawson P.A."/>
        </authorList>
    </citation>
    <scope>NUCLEOTIDE SEQUENCE</scope>
    <source>
        <strain evidence="2">BS-20</strain>
    </source>
</reference>
<dbReference type="GO" id="GO:0006313">
    <property type="term" value="P:DNA transposition"/>
    <property type="evidence" value="ECO:0007669"/>
    <property type="project" value="InterPro"/>
</dbReference>
<gene>
    <name evidence="2" type="ORF">V5R04_06850</name>
</gene>
<name>A0AAU7DZL9_9MICO</name>
<dbReference type="InterPro" id="IPR033749">
    <property type="entry name" value="Polyprenyl_synt_CS"/>
</dbReference>
<proteinExistence type="predicted"/>
<evidence type="ECO:0000313" key="2">
    <source>
        <dbReference type="EMBL" id="XBH23174.1"/>
    </source>
</evidence>
<protein>
    <submittedName>
        <fullName evidence="2">IS1634 family transposase</fullName>
    </submittedName>
</protein>
<dbReference type="AlphaFoldDB" id="A0AAU7DZL9"/>
<evidence type="ECO:0000259" key="1">
    <source>
        <dbReference type="Pfam" id="PF01609"/>
    </source>
</evidence>
<sequence>MPLEIHAFPGNKVETQTIIPVVKAFQERNQVADMVVVPETGMLSAGNLDAPDQAGLRFIVGSRMVDAPDDLAHHFHYQGIVPDDRDLVDTNTMRRGRPDPNRVTTAHETVWVPGTGVKHWRAVWQYRRKRAVRDHHPLDLQRDRATAIIDGNKPAKSARFVQNKGGQKAFDQASFFRAYDMAGWKGYVTNIPATLMPAAEVVSSYHDLWQVEQSFRMSKTDLRARPIFHHTKDGVDAHFTIVFVALAIARYLQTRSGIAIKHWSNS</sequence>